<name>A0ABQ7FU14_DUNSA</name>
<comment type="caution">
    <text evidence="3">The sequence shown here is derived from an EMBL/GenBank/DDBJ whole genome shotgun (WGS) entry which is preliminary data.</text>
</comment>
<protein>
    <recommendedName>
        <fullName evidence="5">Glucokinase</fullName>
    </recommendedName>
</protein>
<gene>
    <name evidence="3" type="ORF">DUNSADRAFT_5956</name>
</gene>
<evidence type="ECO:0008006" key="5">
    <source>
        <dbReference type="Google" id="ProtNLM"/>
    </source>
</evidence>
<evidence type="ECO:0000256" key="2">
    <source>
        <dbReference type="ARBA" id="ARBA00022777"/>
    </source>
</evidence>
<accession>A0ABQ7FU14</accession>
<dbReference type="Pfam" id="PF02685">
    <property type="entry name" value="Glucokinase"/>
    <property type="match status" value="1"/>
</dbReference>
<dbReference type="EMBL" id="MU071692">
    <property type="protein sequence ID" value="KAF5825916.1"/>
    <property type="molecule type" value="Genomic_DNA"/>
</dbReference>
<keyword evidence="1" id="KW-0808">Transferase</keyword>
<proteinExistence type="predicted"/>
<reference evidence="3" key="1">
    <citation type="submission" date="2017-08" db="EMBL/GenBank/DDBJ databases">
        <authorList>
            <person name="Polle J.E."/>
            <person name="Barry K."/>
            <person name="Cushman J."/>
            <person name="Schmutz J."/>
            <person name="Tran D."/>
            <person name="Hathwaick L.T."/>
            <person name="Yim W.C."/>
            <person name="Jenkins J."/>
            <person name="Mckie-Krisberg Z.M."/>
            <person name="Prochnik S."/>
            <person name="Lindquist E."/>
            <person name="Dockter R.B."/>
            <person name="Adam C."/>
            <person name="Molina H."/>
            <person name="Bunkerborg J."/>
            <person name="Jin E."/>
            <person name="Buchheim M."/>
            <person name="Magnuson J."/>
        </authorList>
    </citation>
    <scope>NUCLEOTIDE SEQUENCE</scope>
    <source>
        <strain evidence="3">CCAP 19/18</strain>
    </source>
</reference>
<evidence type="ECO:0000313" key="3">
    <source>
        <dbReference type="EMBL" id="KAF5825916.1"/>
    </source>
</evidence>
<dbReference type="Proteomes" id="UP000815325">
    <property type="component" value="Unassembled WGS sequence"/>
</dbReference>
<dbReference type="InterPro" id="IPR003836">
    <property type="entry name" value="Glucokinase"/>
</dbReference>
<evidence type="ECO:0000256" key="1">
    <source>
        <dbReference type="ARBA" id="ARBA00022679"/>
    </source>
</evidence>
<organism evidence="3 4">
    <name type="scientific">Dunaliella salina</name>
    <name type="common">Green alga</name>
    <name type="synonym">Protococcus salinus</name>
    <dbReference type="NCBI Taxonomy" id="3046"/>
    <lineage>
        <taxon>Eukaryota</taxon>
        <taxon>Viridiplantae</taxon>
        <taxon>Chlorophyta</taxon>
        <taxon>core chlorophytes</taxon>
        <taxon>Chlorophyceae</taxon>
        <taxon>CS clade</taxon>
        <taxon>Chlamydomonadales</taxon>
        <taxon>Dunaliellaceae</taxon>
        <taxon>Dunaliella</taxon>
    </lineage>
</organism>
<sequence>MASLQIVSRPACCHTCNTFDGTSDQAICTPHSVACRRRGVYIAGGITPRLLPHLQSSPTKGGALLEGFLCRAVRTPFKELLASMPLAVITNDKVGQIGAREYARLLAAGAL</sequence>
<evidence type="ECO:0000313" key="4">
    <source>
        <dbReference type="Proteomes" id="UP000815325"/>
    </source>
</evidence>
<keyword evidence="2" id="KW-0418">Kinase</keyword>
<keyword evidence="4" id="KW-1185">Reference proteome</keyword>